<evidence type="ECO:0000313" key="1">
    <source>
        <dbReference type="EMBL" id="RNA07537.1"/>
    </source>
</evidence>
<gene>
    <name evidence="1" type="ORF">BpHYR1_014151</name>
</gene>
<comment type="caution">
    <text evidence="1">The sequence shown here is derived from an EMBL/GenBank/DDBJ whole genome shotgun (WGS) entry which is preliminary data.</text>
</comment>
<evidence type="ECO:0000313" key="2">
    <source>
        <dbReference type="Proteomes" id="UP000276133"/>
    </source>
</evidence>
<protein>
    <submittedName>
        <fullName evidence="1">Uncharacterized protein</fullName>
    </submittedName>
</protein>
<keyword evidence="2" id="KW-1185">Reference proteome</keyword>
<organism evidence="1 2">
    <name type="scientific">Brachionus plicatilis</name>
    <name type="common">Marine rotifer</name>
    <name type="synonym">Brachionus muelleri</name>
    <dbReference type="NCBI Taxonomy" id="10195"/>
    <lineage>
        <taxon>Eukaryota</taxon>
        <taxon>Metazoa</taxon>
        <taxon>Spiralia</taxon>
        <taxon>Gnathifera</taxon>
        <taxon>Rotifera</taxon>
        <taxon>Eurotatoria</taxon>
        <taxon>Monogononta</taxon>
        <taxon>Pseudotrocha</taxon>
        <taxon>Ploima</taxon>
        <taxon>Brachionidae</taxon>
        <taxon>Brachionus</taxon>
    </lineage>
</organism>
<proteinExistence type="predicted"/>
<sequence length="67" mass="8104">MLCLIMFNKKGHFKILNIKINLTLHVKRFYLQPKDQYRKPLPSILGINLKFNWNSIWNSSHRNHVKN</sequence>
<dbReference type="Proteomes" id="UP000276133">
    <property type="component" value="Unassembled WGS sequence"/>
</dbReference>
<reference evidence="1 2" key="1">
    <citation type="journal article" date="2018" name="Sci. Rep.">
        <title>Genomic signatures of local adaptation to the degree of environmental predictability in rotifers.</title>
        <authorList>
            <person name="Franch-Gras L."/>
            <person name="Hahn C."/>
            <person name="Garcia-Roger E.M."/>
            <person name="Carmona M.J."/>
            <person name="Serra M."/>
            <person name="Gomez A."/>
        </authorList>
    </citation>
    <scope>NUCLEOTIDE SEQUENCE [LARGE SCALE GENOMIC DNA]</scope>
    <source>
        <strain evidence="1">HYR1</strain>
    </source>
</reference>
<name>A0A3M7Q7V2_BRAPC</name>
<accession>A0A3M7Q7V2</accession>
<dbReference type="EMBL" id="REGN01007005">
    <property type="protein sequence ID" value="RNA07537.1"/>
    <property type="molecule type" value="Genomic_DNA"/>
</dbReference>
<dbReference type="AlphaFoldDB" id="A0A3M7Q7V2"/>